<evidence type="ECO:0000256" key="1">
    <source>
        <dbReference type="SAM" id="Phobius"/>
    </source>
</evidence>
<gene>
    <name evidence="2" type="ORF">FNA46_19990</name>
</gene>
<keyword evidence="3" id="KW-1185">Reference proteome</keyword>
<proteinExistence type="predicted"/>
<sequence length="79" mass="8129">MNRTLISFLDSANQLLAIIITLGGAIAGGMSGHETAGVIIFAIVGGILGLIAASIVCGVLATLIEIERHLRAMRESTNP</sequence>
<evidence type="ECO:0000313" key="2">
    <source>
        <dbReference type="EMBL" id="TRL35485.1"/>
    </source>
</evidence>
<protein>
    <submittedName>
        <fullName evidence="2">Uncharacterized protein</fullName>
    </submittedName>
</protein>
<dbReference type="Proteomes" id="UP000316801">
    <property type="component" value="Unassembled WGS sequence"/>
</dbReference>
<dbReference type="EMBL" id="VJMG01000065">
    <property type="protein sequence ID" value="TRL35485.1"/>
    <property type="molecule type" value="Genomic_DNA"/>
</dbReference>
<feature type="transmembrane region" description="Helical" evidence="1">
    <location>
        <begin position="38"/>
        <end position="64"/>
    </location>
</feature>
<comment type="caution">
    <text evidence="2">The sequence shown here is derived from an EMBL/GenBank/DDBJ whole genome shotgun (WGS) entry which is preliminary data.</text>
</comment>
<evidence type="ECO:0000313" key="3">
    <source>
        <dbReference type="Proteomes" id="UP000316801"/>
    </source>
</evidence>
<keyword evidence="1" id="KW-1133">Transmembrane helix</keyword>
<reference evidence="2 3" key="1">
    <citation type="submission" date="2019-07" db="EMBL/GenBank/DDBJ databases">
        <title>Ln-dependent methylotrophs.</title>
        <authorList>
            <person name="Tani A."/>
        </authorList>
    </citation>
    <scope>NUCLEOTIDE SEQUENCE [LARGE SCALE GENOMIC DNA]</scope>
    <source>
        <strain evidence="2 3">SM12</strain>
    </source>
</reference>
<dbReference type="AlphaFoldDB" id="A0A549T0T7"/>
<keyword evidence="1" id="KW-0812">Transmembrane</keyword>
<keyword evidence="1" id="KW-0472">Membrane</keyword>
<accession>A0A549T0T7</accession>
<feature type="transmembrane region" description="Helical" evidence="1">
    <location>
        <begin position="12"/>
        <end position="32"/>
    </location>
</feature>
<dbReference type="RefSeq" id="WP_143126975.1">
    <property type="nucleotide sequence ID" value="NZ_VJMG01000065.1"/>
</dbReference>
<organism evidence="2 3">
    <name type="scientific">Rhizobium straminoryzae</name>
    <dbReference type="NCBI Taxonomy" id="1387186"/>
    <lineage>
        <taxon>Bacteria</taxon>
        <taxon>Pseudomonadati</taxon>
        <taxon>Pseudomonadota</taxon>
        <taxon>Alphaproteobacteria</taxon>
        <taxon>Hyphomicrobiales</taxon>
        <taxon>Rhizobiaceae</taxon>
        <taxon>Rhizobium/Agrobacterium group</taxon>
        <taxon>Rhizobium</taxon>
    </lineage>
</organism>
<name>A0A549T0T7_9HYPH</name>